<evidence type="ECO:0000313" key="2">
    <source>
        <dbReference type="Proteomes" id="UP000254116"/>
    </source>
</evidence>
<dbReference type="EMBL" id="UHBY01000003">
    <property type="protein sequence ID" value="SUL32317.1"/>
    <property type="molecule type" value="Genomic_DNA"/>
</dbReference>
<dbReference type="Proteomes" id="UP000254116">
    <property type="component" value="Unassembled WGS sequence"/>
</dbReference>
<accession>A0A380EDQ1</accession>
<reference evidence="1 2" key="1">
    <citation type="submission" date="2018-06" db="EMBL/GenBank/DDBJ databases">
        <authorList>
            <consortium name="Pathogen Informatics"/>
            <person name="Doyle S."/>
        </authorList>
    </citation>
    <scope>NUCLEOTIDE SEQUENCE [LARGE SCALE GENOMIC DNA]</scope>
    <source>
        <strain evidence="1 2">NCTC10702</strain>
    </source>
</reference>
<sequence>MFTNDQFKSLLIKTLERKSSSNYYEGGNEIVSKMKISEVTLDETDDFTYYKGYKKGWNTLCTYLKIRVPFDDLDFLKVIKI</sequence>
<name>A0A380EDQ1_STAAU</name>
<dbReference type="AlphaFoldDB" id="A0A380EDQ1"/>
<gene>
    <name evidence="1" type="ORF">NCTC10702_00764</name>
</gene>
<organism evidence="1 2">
    <name type="scientific">Staphylococcus aureus</name>
    <dbReference type="NCBI Taxonomy" id="1280"/>
    <lineage>
        <taxon>Bacteria</taxon>
        <taxon>Bacillati</taxon>
        <taxon>Bacillota</taxon>
        <taxon>Bacilli</taxon>
        <taxon>Bacillales</taxon>
        <taxon>Staphylococcaceae</taxon>
        <taxon>Staphylococcus</taxon>
    </lineage>
</organism>
<evidence type="ECO:0000313" key="1">
    <source>
        <dbReference type="EMBL" id="SUL32317.1"/>
    </source>
</evidence>
<protein>
    <submittedName>
        <fullName evidence="1">Uncharacterized protein</fullName>
    </submittedName>
</protein>
<proteinExistence type="predicted"/>